<sequence>MEAILREDEAIEQTEYNTIESVIADKNRPAKESEVINMDTKMKQKACKEDLSINKSTKSETKIKVKKNRNVRQPSYDSTNLENSPAQVAERFKRGCECIDDQCFKDLNPEVVYRHRLNIAELTKAEHDMYLMGVTMACLTDPYQTARHTERRRLRAQYVYQGRRVCLDAFLYLENCTHYQIKRIRKHLMTHGVTPRVHGNYGKIPHNTFSLDIYKIATEFLKNFIEGQEAKQKTKLSKNAPLHLPPDITRKTVHDLYTQYCKIISPDVKSMGYSTFRRFMKVQFPQVKFAKLEFVVRNQTTQNHSQTEPETTTTTSTSTSTQSDSQQQSPKADLVTPESGGAILPLVLTNDGQNDTFLLTPIRKLRDGVSYQVTTGGLVLNRTIALSKTNTM</sequence>
<dbReference type="EMBL" id="GL452714">
    <property type="protein sequence ID" value="EFN76968.1"/>
    <property type="molecule type" value="Genomic_DNA"/>
</dbReference>
<evidence type="ECO:0000313" key="2">
    <source>
        <dbReference type="EMBL" id="EFN76968.1"/>
    </source>
</evidence>
<dbReference type="AlphaFoldDB" id="E2C514"/>
<dbReference type="OMA" id="YCKKVSP"/>
<organism evidence="3">
    <name type="scientific">Harpegnathos saltator</name>
    <name type="common">Jerdon's jumping ant</name>
    <dbReference type="NCBI Taxonomy" id="610380"/>
    <lineage>
        <taxon>Eukaryota</taxon>
        <taxon>Metazoa</taxon>
        <taxon>Ecdysozoa</taxon>
        <taxon>Arthropoda</taxon>
        <taxon>Hexapoda</taxon>
        <taxon>Insecta</taxon>
        <taxon>Pterygota</taxon>
        <taxon>Neoptera</taxon>
        <taxon>Endopterygota</taxon>
        <taxon>Hymenoptera</taxon>
        <taxon>Apocrita</taxon>
        <taxon>Aculeata</taxon>
        <taxon>Formicoidea</taxon>
        <taxon>Formicidae</taxon>
        <taxon>Ponerinae</taxon>
        <taxon>Ponerini</taxon>
        <taxon>Harpegnathos</taxon>
    </lineage>
</organism>
<evidence type="ECO:0000313" key="3">
    <source>
        <dbReference type="Proteomes" id="UP000008237"/>
    </source>
</evidence>
<dbReference type="PANTHER" id="PTHR34415">
    <property type="entry name" value="INTEGRASE CATALYTIC DOMAIN-CONTAINING PROTEIN"/>
    <property type="match status" value="1"/>
</dbReference>
<evidence type="ECO:0000256" key="1">
    <source>
        <dbReference type="SAM" id="MobiDB-lite"/>
    </source>
</evidence>
<accession>E2C514</accession>
<feature type="compositionally biased region" description="Low complexity" evidence="1">
    <location>
        <begin position="305"/>
        <end position="330"/>
    </location>
</feature>
<dbReference type="Proteomes" id="UP000008237">
    <property type="component" value="Unassembled WGS sequence"/>
</dbReference>
<dbReference type="InParanoid" id="E2C514"/>
<proteinExistence type="predicted"/>
<keyword evidence="3" id="KW-1185">Reference proteome</keyword>
<reference evidence="2 3" key="1">
    <citation type="journal article" date="2010" name="Science">
        <title>Genomic comparison of the ants Camponotus floridanus and Harpegnathos saltator.</title>
        <authorList>
            <person name="Bonasio R."/>
            <person name="Zhang G."/>
            <person name="Ye C."/>
            <person name="Mutti N.S."/>
            <person name="Fang X."/>
            <person name="Qin N."/>
            <person name="Donahue G."/>
            <person name="Yang P."/>
            <person name="Li Q."/>
            <person name="Li C."/>
            <person name="Zhang P."/>
            <person name="Huang Z."/>
            <person name="Berger S.L."/>
            <person name="Reinberg D."/>
            <person name="Wang J."/>
            <person name="Liebig J."/>
        </authorList>
    </citation>
    <scope>NUCLEOTIDE SEQUENCE [LARGE SCALE GENOMIC DNA]</scope>
    <source>
        <strain evidence="2 3">R22 G/1</strain>
    </source>
</reference>
<dbReference type="STRING" id="610380.E2C514"/>
<dbReference type="PANTHER" id="PTHR34415:SF1">
    <property type="entry name" value="INTEGRASE CATALYTIC DOMAIN-CONTAINING PROTEIN"/>
    <property type="match status" value="1"/>
</dbReference>
<feature type="region of interest" description="Disordered" evidence="1">
    <location>
        <begin position="300"/>
        <end position="336"/>
    </location>
</feature>
<gene>
    <name evidence="2" type="ORF">EAI_08470</name>
</gene>
<name>E2C514_HARSA</name>
<protein>
    <submittedName>
        <fullName evidence="2">Uncharacterized protein</fullName>
    </submittedName>
</protein>